<dbReference type="GO" id="GO:0006465">
    <property type="term" value="P:signal peptide processing"/>
    <property type="evidence" value="ECO:0007669"/>
    <property type="project" value="InterPro"/>
</dbReference>
<proteinExistence type="predicted"/>
<accession>A0AA41Q3W3</accession>
<dbReference type="Gene3D" id="2.10.109.10">
    <property type="entry name" value="Umud Fragment, subunit A"/>
    <property type="match status" value="1"/>
</dbReference>
<keyword evidence="6" id="KW-1185">Reference proteome</keyword>
<keyword evidence="5" id="KW-0645">Protease</keyword>
<organism evidence="5 6">
    <name type="scientific">Yinghuangia soli</name>
    <dbReference type="NCBI Taxonomy" id="2908204"/>
    <lineage>
        <taxon>Bacteria</taxon>
        <taxon>Bacillati</taxon>
        <taxon>Actinomycetota</taxon>
        <taxon>Actinomycetes</taxon>
        <taxon>Kitasatosporales</taxon>
        <taxon>Streptomycetaceae</taxon>
        <taxon>Yinghuangia</taxon>
    </lineage>
</organism>
<evidence type="ECO:0000256" key="1">
    <source>
        <dbReference type="ARBA" id="ARBA00004308"/>
    </source>
</evidence>
<dbReference type="GO" id="GO:0012505">
    <property type="term" value="C:endomembrane system"/>
    <property type="evidence" value="ECO:0007669"/>
    <property type="project" value="UniProtKB-SubCell"/>
</dbReference>
<dbReference type="InterPro" id="IPR036286">
    <property type="entry name" value="LexA/Signal_pep-like_sf"/>
</dbReference>
<evidence type="ECO:0000259" key="4">
    <source>
        <dbReference type="Pfam" id="PF00717"/>
    </source>
</evidence>
<protein>
    <submittedName>
        <fullName evidence="5">Nickel-type superoxide dismutase maturation protease</fullName>
    </submittedName>
</protein>
<sequence length="120" mass="13597">MAGGKAVSRWRLPWGMADVSGGSMLPNLADGERVLVRYRARVRPGDVVLAVRPDRPDVLMFKRAVRRDPEGWWVLGDQPYRSTDSREFGPVPDGLVLARALLVRRRKRWSRIGTDNPFEG</sequence>
<dbReference type="InterPro" id="IPR019533">
    <property type="entry name" value="Peptidase_S26"/>
</dbReference>
<dbReference type="GO" id="GO:0004252">
    <property type="term" value="F:serine-type endopeptidase activity"/>
    <property type="evidence" value="ECO:0007669"/>
    <property type="project" value="InterPro"/>
</dbReference>
<name>A0AA41Q3W3_9ACTN</name>
<feature type="domain" description="Peptidase S24/S26A/S26B/S26C" evidence="4">
    <location>
        <begin position="16"/>
        <end position="74"/>
    </location>
</feature>
<dbReference type="Proteomes" id="UP001165378">
    <property type="component" value="Unassembled WGS sequence"/>
</dbReference>
<evidence type="ECO:0000313" key="6">
    <source>
        <dbReference type="Proteomes" id="UP001165378"/>
    </source>
</evidence>
<keyword evidence="2" id="KW-0378">Hydrolase</keyword>
<comment type="subcellular location">
    <subcellularLocation>
        <location evidence="1">Endomembrane system</location>
    </subcellularLocation>
</comment>
<dbReference type="CDD" id="cd06530">
    <property type="entry name" value="S26_SPase_I"/>
    <property type="match status" value="1"/>
</dbReference>
<dbReference type="AlphaFoldDB" id="A0AA41Q3W3"/>
<dbReference type="EMBL" id="JAKFHA010000013">
    <property type="protein sequence ID" value="MCF2529959.1"/>
    <property type="molecule type" value="Genomic_DNA"/>
</dbReference>
<evidence type="ECO:0000313" key="5">
    <source>
        <dbReference type="EMBL" id="MCF2529959.1"/>
    </source>
</evidence>
<evidence type="ECO:0000256" key="2">
    <source>
        <dbReference type="ARBA" id="ARBA00022801"/>
    </source>
</evidence>
<dbReference type="PANTHER" id="PTHR12383">
    <property type="entry name" value="PROTEASE FAMILY S26 MITOCHONDRIAL INNER MEMBRANE PROTEASE-RELATED"/>
    <property type="match status" value="1"/>
</dbReference>
<evidence type="ECO:0000256" key="3">
    <source>
        <dbReference type="ARBA" id="ARBA00023136"/>
    </source>
</evidence>
<keyword evidence="3" id="KW-0472">Membrane</keyword>
<dbReference type="PANTHER" id="PTHR12383:SF16">
    <property type="entry name" value="MITOCHONDRIAL INNER MEMBRANE PROTEASE SUBUNIT 1"/>
    <property type="match status" value="1"/>
</dbReference>
<dbReference type="Pfam" id="PF00717">
    <property type="entry name" value="Peptidase_S24"/>
    <property type="match status" value="1"/>
</dbReference>
<dbReference type="InterPro" id="IPR015927">
    <property type="entry name" value="Peptidase_S24_S26A/B/C"/>
</dbReference>
<dbReference type="SUPFAM" id="SSF51306">
    <property type="entry name" value="LexA/Signal peptidase"/>
    <property type="match status" value="1"/>
</dbReference>
<dbReference type="NCBIfam" id="TIGR02754">
    <property type="entry name" value="sod_Ni_protease"/>
    <property type="match status" value="1"/>
</dbReference>
<dbReference type="RefSeq" id="WP_235054598.1">
    <property type="nucleotide sequence ID" value="NZ_JAKFHA010000013.1"/>
</dbReference>
<dbReference type="InterPro" id="IPR052064">
    <property type="entry name" value="Mito_IMP1_subunit"/>
</dbReference>
<comment type="caution">
    <text evidence="5">The sequence shown here is derived from an EMBL/GenBank/DDBJ whole genome shotgun (WGS) entry which is preliminary data.</text>
</comment>
<reference evidence="5" key="1">
    <citation type="submission" date="2022-01" db="EMBL/GenBank/DDBJ databases">
        <title>Genome-Based Taxonomic Classification of the Phylum Actinobacteria.</title>
        <authorList>
            <person name="Gao Y."/>
        </authorList>
    </citation>
    <scope>NUCLEOTIDE SEQUENCE</scope>
    <source>
        <strain evidence="5">KLBMP 8922</strain>
    </source>
</reference>
<gene>
    <name evidence="5" type="primary">sodX</name>
    <name evidence="5" type="ORF">LZ495_22440</name>
</gene>
<dbReference type="InterPro" id="IPR014124">
    <property type="entry name" value="Pept_S26A_Sod_Ni_maturase"/>
</dbReference>